<evidence type="ECO:0000256" key="3">
    <source>
        <dbReference type="ARBA" id="ARBA00023125"/>
    </source>
</evidence>
<dbReference type="SUPFAM" id="SSF46785">
    <property type="entry name" value="Winged helix' DNA-binding domain"/>
    <property type="match status" value="1"/>
</dbReference>
<dbReference type="PRINTS" id="PR00039">
    <property type="entry name" value="HTHLYSR"/>
</dbReference>
<dbReference type="SUPFAM" id="SSF53850">
    <property type="entry name" value="Periplasmic binding protein-like II"/>
    <property type="match status" value="1"/>
</dbReference>
<name>A0ABS4KHC5_9FIRM</name>
<dbReference type="PROSITE" id="PS50931">
    <property type="entry name" value="HTH_LYSR"/>
    <property type="match status" value="1"/>
</dbReference>
<dbReference type="InterPro" id="IPR036388">
    <property type="entry name" value="WH-like_DNA-bd_sf"/>
</dbReference>
<gene>
    <name evidence="6" type="ORF">J2Z35_000986</name>
</gene>
<dbReference type="Pfam" id="PF03466">
    <property type="entry name" value="LysR_substrate"/>
    <property type="match status" value="1"/>
</dbReference>
<dbReference type="PANTHER" id="PTHR30346:SF0">
    <property type="entry name" value="HCA OPERON TRANSCRIPTIONAL ACTIVATOR HCAR"/>
    <property type="match status" value="1"/>
</dbReference>
<dbReference type="InterPro" id="IPR005119">
    <property type="entry name" value="LysR_subst-bd"/>
</dbReference>
<dbReference type="InterPro" id="IPR000847">
    <property type="entry name" value="LysR_HTH_N"/>
</dbReference>
<keyword evidence="3 6" id="KW-0238">DNA-binding</keyword>
<keyword evidence="7" id="KW-1185">Reference proteome</keyword>
<comment type="caution">
    <text evidence="6">The sequence shown here is derived from an EMBL/GenBank/DDBJ whole genome shotgun (WGS) entry which is preliminary data.</text>
</comment>
<evidence type="ECO:0000256" key="4">
    <source>
        <dbReference type="ARBA" id="ARBA00023163"/>
    </source>
</evidence>
<evidence type="ECO:0000256" key="1">
    <source>
        <dbReference type="ARBA" id="ARBA00009437"/>
    </source>
</evidence>
<accession>A0ABS4KHC5</accession>
<keyword evidence="4" id="KW-0804">Transcription</keyword>
<evidence type="ECO:0000313" key="7">
    <source>
        <dbReference type="Proteomes" id="UP001314903"/>
    </source>
</evidence>
<comment type="similarity">
    <text evidence="1">Belongs to the LysR transcriptional regulatory family.</text>
</comment>
<dbReference type="EMBL" id="JAGGLI010000008">
    <property type="protein sequence ID" value="MBP2027192.1"/>
    <property type="molecule type" value="Genomic_DNA"/>
</dbReference>
<keyword evidence="2" id="KW-0805">Transcription regulation</keyword>
<evidence type="ECO:0000256" key="2">
    <source>
        <dbReference type="ARBA" id="ARBA00023015"/>
    </source>
</evidence>
<evidence type="ECO:0000313" key="6">
    <source>
        <dbReference type="EMBL" id="MBP2027192.1"/>
    </source>
</evidence>
<feature type="domain" description="HTH lysR-type" evidence="5">
    <location>
        <begin position="1"/>
        <end position="58"/>
    </location>
</feature>
<dbReference type="Gene3D" id="3.40.190.10">
    <property type="entry name" value="Periplasmic binding protein-like II"/>
    <property type="match status" value="2"/>
</dbReference>
<sequence length="292" mass="32610">MDMRQLRYFISVAEHLSFTEASKHLFVAQSAVSQQIAELEKKIGVRLFERNKRSVKLTNAGSVLLEEAILLIKKSDETVNKVRQAELGIIGNLQIGFLGYTERSFLPDMVREFRADYPSVQLGLDQYNHGALIDKLSTGDLDIIFTLSFGLENLVGFESMGILDENISVVMHQDHPYANAYDFELSDLSQEDFIVLSREESPQGFNQTLMICGKNGFSPHIVSQPKLISTVLLLVDSGMGIAILPSSLKYSSSSSLRFKEIKGETNKLVAAWKKSNENPSIALFLEKLGKLE</sequence>
<organism evidence="6 7">
    <name type="scientific">Acetoanaerobium pronyense</name>
    <dbReference type="NCBI Taxonomy" id="1482736"/>
    <lineage>
        <taxon>Bacteria</taxon>
        <taxon>Bacillati</taxon>
        <taxon>Bacillota</taxon>
        <taxon>Clostridia</taxon>
        <taxon>Peptostreptococcales</taxon>
        <taxon>Filifactoraceae</taxon>
        <taxon>Acetoanaerobium</taxon>
    </lineage>
</organism>
<proteinExistence type="inferred from homology"/>
<reference evidence="6 7" key="1">
    <citation type="submission" date="2021-03" db="EMBL/GenBank/DDBJ databases">
        <title>Genomic Encyclopedia of Type Strains, Phase IV (KMG-IV): sequencing the most valuable type-strain genomes for metagenomic binning, comparative biology and taxonomic classification.</title>
        <authorList>
            <person name="Goeker M."/>
        </authorList>
    </citation>
    <scope>NUCLEOTIDE SEQUENCE [LARGE SCALE GENOMIC DNA]</scope>
    <source>
        <strain evidence="6 7">DSM 27512</strain>
    </source>
</reference>
<evidence type="ECO:0000259" key="5">
    <source>
        <dbReference type="PROSITE" id="PS50931"/>
    </source>
</evidence>
<dbReference type="RefSeq" id="WP_209660018.1">
    <property type="nucleotide sequence ID" value="NZ_JAGGLI010000008.1"/>
</dbReference>
<dbReference type="CDD" id="cd08414">
    <property type="entry name" value="PBP2_LTTR_aromatics_like"/>
    <property type="match status" value="1"/>
</dbReference>
<dbReference type="Pfam" id="PF00126">
    <property type="entry name" value="HTH_1"/>
    <property type="match status" value="1"/>
</dbReference>
<protein>
    <submittedName>
        <fullName evidence="6">DNA-binding transcriptional LysR family regulator</fullName>
    </submittedName>
</protein>
<dbReference type="PANTHER" id="PTHR30346">
    <property type="entry name" value="TRANSCRIPTIONAL DUAL REGULATOR HCAR-RELATED"/>
    <property type="match status" value="1"/>
</dbReference>
<dbReference type="Gene3D" id="1.10.10.10">
    <property type="entry name" value="Winged helix-like DNA-binding domain superfamily/Winged helix DNA-binding domain"/>
    <property type="match status" value="1"/>
</dbReference>
<dbReference type="GO" id="GO:0003677">
    <property type="term" value="F:DNA binding"/>
    <property type="evidence" value="ECO:0007669"/>
    <property type="project" value="UniProtKB-KW"/>
</dbReference>
<dbReference type="InterPro" id="IPR036390">
    <property type="entry name" value="WH_DNA-bd_sf"/>
</dbReference>
<dbReference type="Proteomes" id="UP001314903">
    <property type="component" value="Unassembled WGS sequence"/>
</dbReference>